<comment type="caution">
    <text evidence="1">The sequence shown here is derived from an EMBL/GenBank/DDBJ whole genome shotgun (WGS) entry which is preliminary data.</text>
</comment>
<dbReference type="AlphaFoldDB" id="A0A4Q0PE11"/>
<evidence type="ECO:0000313" key="2">
    <source>
        <dbReference type="Proteomes" id="UP000289859"/>
    </source>
</evidence>
<gene>
    <name evidence="1" type="ORF">DSM02_1066</name>
</gene>
<protein>
    <submittedName>
        <fullName evidence="1">Uncharacterized protein</fullName>
    </submittedName>
</protein>
<reference evidence="1 2" key="1">
    <citation type="submission" date="2018-07" db="EMBL/GenBank/DDBJ databases">
        <title>Leeuwenhoekiella genomics.</title>
        <authorList>
            <person name="Tahon G."/>
            <person name="Willems A."/>
        </authorList>
    </citation>
    <scope>NUCLEOTIDE SEQUENCE [LARGE SCALE GENOMIC DNA]</scope>
    <source>
        <strain evidence="1 2">LMG 29608</strain>
    </source>
</reference>
<dbReference type="EMBL" id="QOVK01000003">
    <property type="protein sequence ID" value="RXG25097.1"/>
    <property type="molecule type" value="Genomic_DNA"/>
</dbReference>
<name>A0A4Q0PE11_9FLAO</name>
<dbReference type="RefSeq" id="WP_164918237.1">
    <property type="nucleotide sequence ID" value="NZ_QOVK01000003.1"/>
</dbReference>
<dbReference type="Proteomes" id="UP000289859">
    <property type="component" value="Unassembled WGS sequence"/>
</dbReference>
<keyword evidence="2" id="KW-1185">Reference proteome</keyword>
<proteinExistence type="predicted"/>
<evidence type="ECO:0000313" key="1">
    <source>
        <dbReference type="EMBL" id="RXG25097.1"/>
    </source>
</evidence>
<accession>A0A4Q0PE11</accession>
<sequence length="53" mass="6494">MKSFRYLKQLMLAESQPKIYPFNPNFITDYKGYTLGMRMVEIDKLLRFREKDQ</sequence>
<organism evidence="1 2">
    <name type="scientific">Leeuwenhoekiella polynyae</name>
    <dbReference type="NCBI Taxonomy" id="1550906"/>
    <lineage>
        <taxon>Bacteria</taxon>
        <taxon>Pseudomonadati</taxon>
        <taxon>Bacteroidota</taxon>
        <taxon>Flavobacteriia</taxon>
        <taxon>Flavobacteriales</taxon>
        <taxon>Flavobacteriaceae</taxon>
        <taxon>Leeuwenhoekiella</taxon>
    </lineage>
</organism>